<reference evidence="5 6" key="1">
    <citation type="submission" date="2017-03" db="EMBL/GenBank/DDBJ databases">
        <title>Genome sequence of Clostridium hungatei DSM 14427.</title>
        <authorList>
            <person name="Poehlein A."/>
            <person name="Daniel R."/>
        </authorList>
    </citation>
    <scope>NUCLEOTIDE SEQUENCE [LARGE SCALE GENOMIC DNA]</scope>
    <source>
        <strain evidence="5 6">DSM 14427</strain>
    </source>
</reference>
<dbReference type="PROSITE" id="PS50893">
    <property type="entry name" value="ABC_TRANSPORTER_2"/>
    <property type="match status" value="1"/>
</dbReference>
<dbReference type="EC" id="3.6.3.36" evidence="5"/>
<keyword evidence="6" id="KW-1185">Reference proteome</keyword>
<dbReference type="GO" id="GO:0016887">
    <property type="term" value="F:ATP hydrolysis activity"/>
    <property type="evidence" value="ECO:0007669"/>
    <property type="project" value="InterPro"/>
</dbReference>
<evidence type="ECO:0000256" key="3">
    <source>
        <dbReference type="ARBA" id="ARBA00022840"/>
    </source>
</evidence>
<dbReference type="SMART" id="SM00382">
    <property type="entry name" value="AAA"/>
    <property type="match status" value="1"/>
</dbReference>
<dbReference type="Gene3D" id="3.40.50.300">
    <property type="entry name" value="P-loop containing nucleotide triphosphate hydrolases"/>
    <property type="match status" value="1"/>
</dbReference>
<dbReference type="SUPFAM" id="SSF52540">
    <property type="entry name" value="P-loop containing nucleoside triphosphate hydrolases"/>
    <property type="match status" value="1"/>
</dbReference>
<organism evidence="5 6">
    <name type="scientific">Ruminiclostridium hungatei</name>
    <name type="common">Clostridium hungatei</name>
    <dbReference type="NCBI Taxonomy" id="48256"/>
    <lineage>
        <taxon>Bacteria</taxon>
        <taxon>Bacillati</taxon>
        <taxon>Bacillota</taxon>
        <taxon>Clostridia</taxon>
        <taxon>Eubacteriales</taxon>
        <taxon>Oscillospiraceae</taxon>
        <taxon>Ruminiclostridium</taxon>
    </lineage>
</organism>
<evidence type="ECO:0000256" key="1">
    <source>
        <dbReference type="ARBA" id="ARBA00022448"/>
    </source>
</evidence>
<feature type="domain" description="ABC transporter" evidence="4">
    <location>
        <begin position="2"/>
        <end position="234"/>
    </location>
</feature>
<evidence type="ECO:0000313" key="5">
    <source>
        <dbReference type="EMBL" id="OPX44066.1"/>
    </source>
</evidence>
<protein>
    <submittedName>
        <fullName evidence="5">Taurine import ATP-binding protein TauB</fullName>
        <ecNumber evidence="5">3.6.3.36</ecNumber>
    </submittedName>
</protein>
<keyword evidence="2" id="KW-0547">Nucleotide-binding</keyword>
<dbReference type="OrthoDB" id="9801958at2"/>
<keyword evidence="5" id="KW-0378">Hydrolase</keyword>
<comment type="caution">
    <text evidence="5">The sequence shown here is derived from an EMBL/GenBank/DDBJ whole genome shotgun (WGS) entry which is preliminary data.</text>
</comment>
<dbReference type="PANTHER" id="PTHR42788">
    <property type="entry name" value="TAURINE IMPORT ATP-BINDING PROTEIN-RELATED"/>
    <property type="match status" value="1"/>
</dbReference>
<evidence type="ECO:0000256" key="2">
    <source>
        <dbReference type="ARBA" id="ARBA00022741"/>
    </source>
</evidence>
<proteinExistence type="predicted"/>
<dbReference type="PANTHER" id="PTHR42788:SF13">
    <property type="entry name" value="ALIPHATIC SULFONATES IMPORT ATP-BINDING PROTEIN SSUB"/>
    <property type="match status" value="1"/>
</dbReference>
<dbReference type="Proteomes" id="UP000191554">
    <property type="component" value="Unassembled WGS sequence"/>
</dbReference>
<dbReference type="STRING" id="48256.CLHUN_20910"/>
<dbReference type="InterPro" id="IPR003439">
    <property type="entry name" value="ABC_transporter-like_ATP-bd"/>
</dbReference>
<evidence type="ECO:0000313" key="6">
    <source>
        <dbReference type="Proteomes" id="UP000191554"/>
    </source>
</evidence>
<keyword evidence="1" id="KW-0813">Transport</keyword>
<dbReference type="InterPro" id="IPR003593">
    <property type="entry name" value="AAA+_ATPase"/>
</dbReference>
<dbReference type="InterPro" id="IPR027417">
    <property type="entry name" value="P-loop_NTPase"/>
</dbReference>
<evidence type="ECO:0000259" key="4">
    <source>
        <dbReference type="PROSITE" id="PS50893"/>
    </source>
</evidence>
<dbReference type="AlphaFoldDB" id="A0A1V4SKP1"/>
<dbReference type="RefSeq" id="WP_080064526.1">
    <property type="nucleotide sequence ID" value="NZ_MZGX01000012.1"/>
</dbReference>
<dbReference type="GO" id="GO:0005524">
    <property type="term" value="F:ATP binding"/>
    <property type="evidence" value="ECO:0007669"/>
    <property type="project" value="UniProtKB-KW"/>
</dbReference>
<sequence>MLELNNVRAYYVDAAGIHMAFEPVSLQVSAGEICTVLGPSGCGKTSLMRTIAGLNNCFDGAILINGKVLNSQSEIISYIPSGNGILKYKTVKENILFPYKIRNIPVDKETIFRLHFLAGYFNIENVLDKYPAVATEAELLGAALARGFIMEPDILLMDDPFCGLEPCSRETAQKKLKHILSDSSTATLLVTNNIEEAIFLGNRVIVFSPGTGRIIADITALHSMDEDRHSSRFYKLVSIVEQLIKRDWRHGGYEKIQNIS</sequence>
<dbReference type="Pfam" id="PF00005">
    <property type="entry name" value="ABC_tran"/>
    <property type="match status" value="1"/>
</dbReference>
<gene>
    <name evidence="5" type="primary">tauB_2</name>
    <name evidence="5" type="ORF">CLHUN_20910</name>
</gene>
<keyword evidence="3 5" id="KW-0067">ATP-binding</keyword>
<dbReference type="EMBL" id="MZGX01000012">
    <property type="protein sequence ID" value="OPX44066.1"/>
    <property type="molecule type" value="Genomic_DNA"/>
</dbReference>
<dbReference type="InterPro" id="IPR050166">
    <property type="entry name" value="ABC_transporter_ATP-bind"/>
</dbReference>
<name>A0A1V4SKP1_RUMHU</name>
<accession>A0A1V4SKP1</accession>